<gene>
    <name evidence="1" type="ORF">MCHLDSM_02156</name>
</gene>
<accession>A0A0J6W6V0</accession>
<protein>
    <submittedName>
        <fullName evidence="1">Uncharacterized protein</fullName>
    </submittedName>
</protein>
<dbReference type="EMBL" id="JYNL01000020">
    <property type="protein sequence ID" value="KMO78239.1"/>
    <property type="molecule type" value="Genomic_DNA"/>
</dbReference>
<name>A0A0J6W6V0_9MYCO</name>
<reference evidence="1 2" key="1">
    <citation type="journal article" date="2015" name="Genome Biol. Evol.">
        <title>Characterization of Three Mycobacterium spp. with Potential Use in Bioremediation by Genome Sequencing and Comparative Genomics.</title>
        <authorList>
            <person name="Das S."/>
            <person name="Pettersson B.M."/>
            <person name="Behra P.R."/>
            <person name="Ramesh M."/>
            <person name="Dasgupta S."/>
            <person name="Bhattacharya A."/>
            <person name="Kirsebom L.A."/>
        </authorList>
    </citation>
    <scope>NUCLEOTIDE SEQUENCE [LARGE SCALE GENOMIC DNA]</scope>
    <source>
        <strain evidence="1 2">DSM 43826</strain>
    </source>
</reference>
<dbReference type="Proteomes" id="UP000036513">
    <property type="component" value="Unassembled WGS sequence"/>
</dbReference>
<sequence length="64" mass="7570">MTARLTNLTRGERESLLWTLRGNRSKLVVQRIELTDRMLADARTLEQIDRQLREIDASEDYLTH</sequence>
<keyword evidence="2" id="KW-1185">Reference proteome</keyword>
<dbReference type="AlphaFoldDB" id="A0A0J6W6V0"/>
<dbReference type="PATRIC" id="fig|37916.4.peg.2073"/>
<dbReference type="RefSeq" id="WP_048469843.1">
    <property type="nucleotide sequence ID" value="NZ_JYNL01000020.1"/>
</dbReference>
<proteinExistence type="predicted"/>
<comment type="caution">
    <text evidence="1">The sequence shown here is derived from an EMBL/GenBank/DDBJ whole genome shotgun (WGS) entry which is preliminary data.</text>
</comment>
<evidence type="ECO:0000313" key="2">
    <source>
        <dbReference type="Proteomes" id="UP000036513"/>
    </source>
</evidence>
<evidence type="ECO:0000313" key="1">
    <source>
        <dbReference type="EMBL" id="KMO78239.1"/>
    </source>
</evidence>
<organism evidence="1 2">
    <name type="scientific">Mycolicibacterium chlorophenolicum</name>
    <dbReference type="NCBI Taxonomy" id="37916"/>
    <lineage>
        <taxon>Bacteria</taxon>
        <taxon>Bacillati</taxon>
        <taxon>Actinomycetota</taxon>
        <taxon>Actinomycetes</taxon>
        <taxon>Mycobacteriales</taxon>
        <taxon>Mycobacteriaceae</taxon>
        <taxon>Mycolicibacterium</taxon>
    </lineage>
</organism>